<feature type="domain" description="vWA-MoxR associated protein C-terminal" evidence="2">
    <location>
        <begin position="236"/>
        <end position="470"/>
    </location>
</feature>
<name>A0A084SN36_9BACT</name>
<proteinExistence type="predicted"/>
<evidence type="ECO:0000313" key="4">
    <source>
        <dbReference type="Proteomes" id="UP000028547"/>
    </source>
</evidence>
<dbReference type="AlphaFoldDB" id="A0A084SN36"/>
<accession>A0A084SN36</accession>
<comment type="caution">
    <text evidence="3">The sequence shown here is derived from an EMBL/GenBank/DDBJ whole genome shotgun (WGS) entry which is preliminary data.</text>
</comment>
<sequence length="487" mass="54364">MDLTGPQREKLVEALTKAFPRPAELEQFTLHKLDFPLMENIKEAGVRTMVHELLKYASSQNWLVQLLRQARRVNPGNAELLTLEQDLMPLFSTSQLQQLEALVQDSQLNRARLVQLAHQSVPPGWRPFPEFATDQAAAPLTLFSRLIDSLSSAHRQTDGSHPLLKFIAQLASTLSGTDASGTALAGTLRDWLLQNASGMTVPVPGAAPRRLRGLHLFVKCDSGLRPSVGPEDPVSVTAWLWSIGMDRKPVSEIPELILECTECPLSKVPERLTQIRKSARVLALLEEAGQQMSVEVCLRQNLLSMAVDSWRITVGRTPISLGFKHPVVVRSFERLYLRDSEDFRDILGEWQSKWDQLKMLPGTPAASPLQWIGPEDTGESLVEKLMQPHVLCVVIPRSCEQEVLERSIDAGAPAMLWLRQDGVTLEEAKRCLEPLVSGTLTELPTRVHTARQKTGEEGKLAKHLTLLWDDYDRQPPDVLPFIAPSRS</sequence>
<evidence type="ECO:0000259" key="2">
    <source>
        <dbReference type="Pfam" id="PF20028"/>
    </source>
</evidence>
<reference evidence="3 4" key="1">
    <citation type="submission" date="2014-07" db="EMBL/GenBank/DDBJ databases">
        <title>Draft Genome Sequence of Gephyronic Acid Producer, Cystobacter violaceus Strain Cb vi76.</title>
        <authorList>
            <person name="Stevens D.C."/>
            <person name="Young J."/>
            <person name="Carmichael R."/>
            <person name="Tan J."/>
            <person name="Taylor R.E."/>
        </authorList>
    </citation>
    <scope>NUCLEOTIDE SEQUENCE [LARGE SCALE GENOMIC DNA]</scope>
    <source>
        <strain evidence="3 4">Cb vi76</strain>
    </source>
</reference>
<dbReference type="Pfam" id="PF20028">
    <property type="entry name" value="VMAP-C"/>
    <property type="match status" value="1"/>
</dbReference>
<dbReference type="Proteomes" id="UP000028547">
    <property type="component" value="Unassembled WGS sequence"/>
</dbReference>
<dbReference type="RefSeq" id="WP_043403736.1">
    <property type="nucleotide sequence ID" value="NZ_JPMI01000231.1"/>
</dbReference>
<evidence type="ECO:0000259" key="1">
    <source>
        <dbReference type="Pfam" id="PF19955"/>
    </source>
</evidence>
<dbReference type="EMBL" id="JPMI01000231">
    <property type="protein sequence ID" value="KFA89871.1"/>
    <property type="molecule type" value="Genomic_DNA"/>
</dbReference>
<feature type="domain" description="Effector-associated" evidence="1">
    <location>
        <begin position="1"/>
        <end position="86"/>
    </location>
</feature>
<protein>
    <submittedName>
        <fullName evidence="3">Uncharacterized protein</fullName>
    </submittedName>
</protein>
<organism evidence="3 4">
    <name type="scientific">Archangium violaceum Cb vi76</name>
    <dbReference type="NCBI Taxonomy" id="1406225"/>
    <lineage>
        <taxon>Bacteria</taxon>
        <taxon>Pseudomonadati</taxon>
        <taxon>Myxococcota</taxon>
        <taxon>Myxococcia</taxon>
        <taxon>Myxococcales</taxon>
        <taxon>Cystobacterineae</taxon>
        <taxon>Archangiaceae</taxon>
        <taxon>Archangium</taxon>
    </lineage>
</organism>
<gene>
    <name evidence="3" type="ORF">Q664_31970</name>
</gene>
<dbReference type="InterPro" id="IPR045450">
    <property type="entry name" value="VMAP_C"/>
</dbReference>
<evidence type="ECO:0000313" key="3">
    <source>
        <dbReference type="EMBL" id="KFA89871.1"/>
    </source>
</evidence>
<dbReference type="Pfam" id="PF19955">
    <property type="entry name" value="EAD1"/>
    <property type="match status" value="1"/>
</dbReference>
<dbReference type="InterPro" id="IPR045430">
    <property type="entry name" value="EAD1"/>
</dbReference>